<keyword evidence="1" id="KW-0732">Signal</keyword>
<dbReference type="Gene3D" id="2.60.40.3680">
    <property type="match status" value="1"/>
</dbReference>
<organism evidence="3 4">
    <name type="scientific">Pseudaeromonas sharmana</name>
    <dbReference type="NCBI Taxonomy" id="328412"/>
    <lineage>
        <taxon>Bacteria</taxon>
        <taxon>Pseudomonadati</taxon>
        <taxon>Pseudomonadota</taxon>
        <taxon>Gammaproteobacteria</taxon>
        <taxon>Aeromonadales</taxon>
        <taxon>Aeromonadaceae</taxon>
        <taxon>Pseudaeromonas</taxon>
    </lineage>
</organism>
<evidence type="ECO:0000259" key="2">
    <source>
        <dbReference type="Pfam" id="PF14415"/>
    </source>
</evidence>
<dbReference type="InterPro" id="IPR025538">
    <property type="entry name" value="DUF4424"/>
</dbReference>
<feature type="chain" id="PRO_5045416635" evidence="1">
    <location>
        <begin position="25"/>
        <end position="302"/>
    </location>
</feature>
<dbReference type="EMBL" id="JBHSAF010000014">
    <property type="protein sequence ID" value="MFC3913851.1"/>
    <property type="molecule type" value="Genomic_DNA"/>
</dbReference>
<dbReference type="Proteomes" id="UP001595692">
    <property type="component" value="Unassembled WGS sequence"/>
</dbReference>
<evidence type="ECO:0000256" key="1">
    <source>
        <dbReference type="SAM" id="SignalP"/>
    </source>
</evidence>
<dbReference type="RefSeq" id="WP_377152266.1">
    <property type="nucleotide sequence ID" value="NZ_JBHSAF010000014.1"/>
</dbReference>
<comment type="caution">
    <text evidence="3">The sequence shown here is derived from an EMBL/GenBank/DDBJ whole genome shotgun (WGS) entry which is preliminary data.</text>
</comment>
<feature type="domain" description="DUF4424" evidence="2">
    <location>
        <begin position="24"/>
        <end position="296"/>
    </location>
</feature>
<accession>A0ABV8CPX6</accession>
<reference evidence="4" key="1">
    <citation type="journal article" date="2019" name="Int. J. Syst. Evol. Microbiol.">
        <title>The Global Catalogue of Microorganisms (GCM) 10K type strain sequencing project: providing services to taxonomists for standard genome sequencing and annotation.</title>
        <authorList>
            <consortium name="The Broad Institute Genomics Platform"/>
            <consortium name="The Broad Institute Genome Sequencing Center for Infectious Disease"/>
            <person name="Wu L."/>
            <person name="Ma J."/>
        </authorList>
    </citation>
    <scope>NUCLEOTIDE SEQUENCE [LARGE SCALE GENOMIC DNA]</scope>
    <source>
        <strain evidence="4">CCUG 54939</strain>
    </source>
</reference>
<gene>
    <name evidence="3" type="ORF">ACFOSS_10280</name>
</gene>
<name>A0ABV8CPX6_9GAMM</name>
<dbReference type="Pfam" id="PF14415">
    <property type="entry name" value="DUF4424"/>
    <property type="match status" value="1"/>
</dbReference>
<sequence>MRPAYLATLCTALLLCCHVPFAQANDSSVGDDNGGLILTEQSQIRMQREQLLLSETGVDVRYQFINESAQDLTINMAFPMPAMYFGMSDHNSIRDFTLWVNDKVQQTQRRLVVLLDGRDIWPELQQRGWDEPRLLTMMEEFAESAEPPGLPASWLDANGAPRFTLHEYFLWRQHFPAGQPVRIRHHYVPSITTGVPQPGSVLIEEYAKLACLDQATRAGIARREGEYGVGWSYLRYILTTANNWHGAIDEFHLIIKKQAASDLLSLCFAGELQKRDALTFEYHARHFQPAQDLGILFIRKAQ</sequence>
<protein>
    <submittedName>
        <fullName evidence="3">DUF4424 family protein</fullName>
    </submittedName>
</protein>
<feature type="signal peptide" evidence="1">
    <location>
        <begin position="1"/>
        <end position="24"/>
    </location>
</feature>
<proteinExistence type="predicted"/>
<evidence type="ECO:0000313" key="4">
    <source>
        <dbReference type="Proteomes" id="UP001595692"/>
    </source>
</evidence>
<keyword evidence="4" id="KW-1185">Reference proteome</keyword>
<evidence type="ECO:0000313" key="3">
    <source>
        <dbReference type="EMBL" id="MFC3913851.1"/>
    </source>
</evidence>